<evidence type="ECO:0000256" key="6">
    <source>
        <dbReference type="ARBA" id="ARBA00023004"/>
    </source>
</evidence>
<keyword evidence="13" id="KW-1185">Reference proteome</keyword>
<reference evidence="12" key="1">
    <citation type="journal article" date="2021" name="Genome Biol. Evol.">
        <title>A High-Quality Reference Genome for a Parasitic Bivalve with Doubly Uniparental Inheritance (Bivalvia: Unionida).</title>
        <authorList>
            <person name="Smith C.H."/>
        </authorList>
    </citation>
    <scope>NUCLEOTIDE SEQUENCE</scope>
    <source>
        <strain evidence="12">CHS0354</strain>
    </source>
</reference>
<proteinExistence type="inferred from homology"/>
<dbReference type="InterPro" id="IPR008069">
    <property type="entry name" value="Cyt_P450_E_grp-I_CYP2D-like"/>
</dbReference>
<dbReference type="InterPro" id="IPR017972">
    <property type="entry name" value="Cyt_P450_CS"/>
</dbReference>
<feature type="binding site" description="axial binding residue" evidence="9">
    <location>
        <position position="433"/>
    </location>
    <ligand>
        <name>heme</name>
        <dbReference type="ChEBI" id="CHEBI:30413"/>
    </ligand>
    <ligandPart>
        <name>Fe</name>
        <dbReference type="ChEBI" id="CHEBI:18248"/>
    </ligandPart>
</feature>
<dbReference type="InterPro" id="IPR050182">
    <property type="entry name" value="Cytochrome_P450_fam2"/>
</dbReference>
<keyword evidence="8 11" id="KW-0472">Membrane</keyword>
<sequence>MTVFELLLIAVVLLVIMYTFVMSRLPKNLPPGPTPIPVVGNLLDFHGSRQMYKDFLKYREKYGNVVRLVLGPFQNVILVFGHKAIHKALIEQGKYFKFRPTKLYVNEKVFHSKGIAFGNGEIHQKLRRFTLLTLKDFGVGKKSLEERIQDEACILADELESYGGQPRDIRKILQRAVANIIAGIIYGSRLDYGDPDFLRLIQNIDTIFAIQSGNLPENVLPFLAYLPNSKGRKILNAYDDMSRYAKRRIKEHRETFDPNNIRDFVDLYLKAEEHEDEEVVNEENMFRVIVDLFNAGTDTTATTLVWSILYLMNNPDVQDKCQKEITENVGSGRAVSLKDKERLQYLDATIKETLRLASIVPLGVPHTVQEDTQFEGYTIHKESTIIFHLNSVLTDPNIWEMPEEFHPERFLTEEGKQKEKEFFIPFSIGPRSCLGKHLAMMELFLFLGNLLQRFTFKIPPGCLTPSVERVNTGITCQPHPYLVCVVPN</sequence>
<dbReference type="Proteomes" id="UP001195483">
    <property type="component" value="Unassembled WGS sequence"/>
</dbReference>
<dbReference type="PANTHER" id="PTHR24300:SF375">
    <property type="entry name" value="CYTOCHROME P450 FAMILY"/>
    <property type="match status" value="1"/>
</dbReference>
<evidence type="ECO:0000256" key="8">
    <source>
        <dbReference type="ARBA" id="ARBA00023136"/>
    </source>
</evidence>
<comment type="caution">
    <text evidence="12">The sequence shown here is derived from an EMBL/GenBank/DDBJ whole genome shotgun (WGS) entry which is preliminary data.</text>
</comment>
<gene>
    <name evidence="12" type="ORF">CHS0354_042638</name>
</gene>
<dbReference type="GO" id="GO:0016020">
    <property type="term" value="C:membrane"/>
    <property type="evidence" value="ECO:0007669"/>
    <property type="project" value="UniProtKB-SubCell"/>
</dbReference>
<keyword evidence="7 10" id="KW-0503">Monooxygenase</keyword>
<comment type="subcellular location">
    <subcellularLocation>
        <location evidence="2">Membrane</location>
    </subcellularLocation>
</comment>
<dbReference type="Pfam" id="PF00067">
    <property type="entry name" value="p450"/>
    <property type="match status" value="1"/>
</dbReference>
<dbReference type="EMBL" id="JAEAOA010002356">
    <property type="protein sequence ID" value="KAK3608636.1"/>
    <property type="molecule type" value="Genomic_DNA"/>
</dbReference>
<evidence type="ECO:0000256" key="10">
    <source>
        <dbReference type="RuleBase" id="RU000461"/>
    </source>
</evidence>
<evidence type="ECO:0000313" key="13">
    <source>
        <dbReference type="Proteomes" id="UP001195483"/>
    </source>
</evidence>
<dbReference type="FunFam" id="1.10.630.10:FF:000036">
    <property type="entry name" value="CYtochrome P450 family"/>
    <property type="match status" value="1"/>
</dbReference>
<dbReference type="GO" id="GO:0006805">
    <property type="term" value="P:xenobiotic metabolic process"/>
    <property type="evidence" value="ECO:0007669"/>
    <property type="project" value="TreeGrafter"/>
</dbReference>
<evidence type="ECO:0000256" key="4">
    <source>
        <dbReference type="ARBA" id="ARBA00022723"/>
    </source>
</evidence>
<organism evidence="12 13">
    <name type="scientific">Potamilus streckersoni</name>
    <dbReference type="NCBI Taxonomy" id="2493646"/>
    <lineage>
        <taxon>Eukaryota</taxon>
        <taxon>Metazoa</taxon>
        <taxon>Spiralia</taxon>
        <taxon>Lophotrochozoa</taxon>
        <taxon>Mollusca</taxon>
        <taxon>Bivalvia</taxon>
        <taxon>Autobranchia</taxon>
        <taxon>Heteroconchia</taxon>
        <taxon>Palaeoheterodonta</taxon>
        <taxon>Unionida</taxon>
        <taxon>Unionoidea</taxon>
        <taxon>Unionidae</taxon>
        <taxon>Ambleminae</taxon>
        <taxon>Lampsilini</taxon>
        <taxon>Potamilus</taxon>
    </lineage>
</organism>
<dbReference type="PRINTS" id="PR01686">
    <property type="entry name" value="EP450ICYP2D"/>
</dbReference>
<dbReference type="GO" id="GO:0006082">
    <property type="term" value="P:organic acid metabolic process"/>
    <property type="evidence" value="ECO:0007669"/>
    <property type="project" value="TreeGrafter"/>
</dbReference>
<name>A0AAE0TE96_9BIVA</name>
<keyword evidence="11" id="KW-0812">Transmembrane</keyword>
<protein>
    <recommendedName>
        <fullName evidence="14">Cytochrome P450</fullName>
    </recommendedName>
</protein>
<evidence type="ECO:0000256" key="3">
    <source>
        <dbReference type="ARBA" id="ARBA00010617"/>
    </source>
</evidence>
<dbReference type="GO" id="GO:0020037">
    <property type="term" value="F:heme binding"/>
    <property type="evidence" value="ECO:0007669"/>
    <property type="project" value="InterPro"/>
</dbReference>
<dbReference type="GO" id="GO:0016712">
    <property type="term" value="F:oxidoreductase activity, acting on paired donors, with incorporation or reduction of molecular oxygen, reduced flavin or flavoprotein as one donor, and incorporation of one atom of oxygen"/>
    <property type="evidence" value="ECO:0007669"/>
    <property type="project" value="InterPro"/>
</dbReference>
<dbReference type="PANTHER" id="PTHR24300">
    <property type="entry name" value="CYTOCHROME P450 508A4-RELATED"/>
    <property type="match status" value="1"/>
</dbReference>
<reference evidence="12" key="2">
    <citation type="journal article" date="2021" name="Genome Biol. Evol.">
        <title>Developing a high-quality reference genome for a parasitic bivalve with doubly uniparental inheritance (Bivalvia: Unionida).</title>
        <authorList>
            <person name="Smith C.H."/>
        </authorList>
    </citation>
    <scope>NUCLEOTIDE SEQUENCE</scope>
    <source>
        <strain evidence="12">CHS0354</strain>
        <tissue evidence="12">Mantle</tissue>
    </source>
</reference>
<evidence type="ECO:0008006" key="14">
    <source>
        <dbReference type="Google" id="ProtNLM"/>
    </source>
</evidence>
<keyword evidence="9 10" id="KW-0349">Heme</keyword>
<dbReference type="PRINTS" id="PR00463">
    <property type="entry name" value="EP450I"/>
</dbReference>
<reference evidence="12" key="3">
    <citation type="submission" date="2023-05" db="EMBL/GenBank/DDBJ databases">
        <authorList>
            <person name="Smith C.H."/>
        </authorList>
    </citation>
    <scope>NUCLEOTIDE SEQUENCE</scope>
    <source>
        <strain evidence="12">CHS0354</strain>
        <tissue evidence="12">Mantle</tissue>
    </source>
</reference>
<dbReference type="GO" id="GO:0005737">
    <property type="term" value="C:cytoplasm"/>
    <property type="evidence" value="ECO:0007669"/>
    <property type="project" value="TreeGrafter"/>
</dbReference>
<evidence type="ECO:0000256" key="11">
    <source>
        <dbReference type="SAM" id="Phobius"/>
    </source>
</evidence>
<keyword evidence="4 9" id="KW-0479">Metal-binding</keyword>
<evidence type="ECO:0000256" key="1">
    <source>
        <dbReference type="ARBA" id="ARBA00001971"/>
    </source>
</evidence>
<keyword evidence="11" id="KW-1133">Transmembrane helix</keyword>
<keyword evidence="6 9" id="KW-0408">Iron</keyword>
<dbReference type="PROSITE" id="PS00086">
    <property type="entry name" value="CYTOCHROME_P450"/>
    <property type="match status" value="1"/>
</dbReference>
<dbReference type="InterPro" id="IPR002401">
    <property type="entry name" value="Cyt_P450_E_grp-I"/>
</dbReference>
<evidence type="ECO:0000256" key="5">
    <source>
        <dbReference type="ARBA" id="ARBA00023002"/>
    </source>
</evidence>
<dbReference type="InterPro" id="IPR036396">
    <property type="entry name" value="Cyt_P450_sf"/>
</dbReference>
<evidence type="ECO:0000313" key="12">
    <source>
        <dbReference type="EMBL" id="KAK3608636.1"/>
    </source>
</evidence>
<dbReference type="PRINTS" id="PR00385">
    <property type="entry name" value="P450"/>
</dbReference>
<comment type="cofactor">
    <cofactor evidence="1 9">
        <name>heme</name>
        <dbReference type="ChEBI" id="CHEBI:30413"/>
    </cofactor>
</comment>
<dbReference type="InterPro" id="IPR001128">
    <property type="entry name" value="Cyt_P450"/>
</dbReference>
<keyword evidence="5 10" id="KW-0560">Oxidoreductase</keyword>
<dbReference type="SUPFAM" id="SSF48264">
    <property type="entry name" value="Cytochrome P450"/>
    <property type="match status" value="1"/>
</dbReference>
<dbReference type="AlphaFoldDB" id="A0AAE0TE96"/>
<comment type="similarity">
    <text evidence="3 10">Belongs to the cytochrome P450 family.</text>
</comment>
<evidence type="ECO:0000256" key="2">
    <source>
        <dbReference type="ARBA" id="ARBA00004370"/>
    </source>
</evidence>
<dbReference type="GO" id="GO:0005506">
    <property type="term" value="F:iron ion binding"/>
    <property type="evidence" value="ECO:0007669"/>
    <property type="project" value="InterPro"/>
</dbReference>
<dbReference type="Gene3D" id="1.10.630.10">
    <property type="entry name" value="Cytochrome P450"/>
    <property type="match status" value="1"/>
</dbReference>
<evidence type="ECO:0000256" key="9">
    <source>
        <dbReference type="PIRSR" id="PIRSR602401-1"/>
    </source>
</evidence>
<accession>A0AAE0TE96</accession>
<evidence type="ECO:0000256" key="7">
    <source>
        <dbReference type="ARBA" id="ARBA00023033"/>
    </source>
</evidence>
<feature type="transmembrane region" description="Helical" evidence="11">
    <location>
        <begin position="6"/>
        <end position="25"/>
    </location>
</feature>